<evidence type="ECO:0000256" key="3">
    <source>
        <dbReference type="ARBA" id="ARBA00022605"/>
    </source>
</evidence>
<dbReference type="GO" id="GO:0004424">
    <property type="term" value="F:imidazoleglycerol-phosphate dehydratase activity"/>
    <property type="evidence" value="ECO:0007669"/>
    <property type="project" value="UniProtKB-UniRule"/>
</dbReference>
<keyword evidence="6" id="KW-0963">Cytoplasm</keyword>
<dbReference type="HAMAP" id="MF_00076">
    <property type="entry name" value="HisB"/>
    <property type="match status" value="1"/>
</dbReference>
<evidence type="ECO:0000313" key="11">
    <source>
        <dbReference type="Proteomes" id="UP001197492"/>
    </source>
</evidence>
<dbReference type="NCBIfam" id="NF002114">
    <property type="entry name" value="PRK00951.2-4"/>
    <property type="match status" value="1"/>
</dbReference>
<comment type="similarity">
    <text evidence="6 7">Belongs to the imidazoleglycerol-phosphate dehydratase family.</text>
</comment>
<comment type="pathway">
    <text evidence="1 6 7">Amino-acid biosynthesis; L-histidine biosynthesis; L-histidine from 5-phospho-alpha-D-ribose 1-diphosphate: step 6/9.</text>
</comment>
<dbReference type="FunFam" id="3.30.230.40:FF:000003">
    <property type="entry name" value="Imidazoleglycerol-phosphate dehydratase HisB"/>
    <property type="match status" value="1"/>
</dbReference>
<evidence type="ECO:0000313" key="8">
    <source>
        <dbReference type="EMBL" id="MBV3383685.1"/>
    </source>
</evidence>
<dbReference type="NCBIfam" id="NF002111">
    <property type="entry name" value="PRK00951.2-1"/>
    <property type="match status" value="1"/>
</dbReference>
<dbReference type="PANTHER" id="PTHR23133">
    <property type="entry name" value="IMIDAZOLEGLYCEROL-PHOSPHATE DEHYDRATASE HIS7"/>
    <property type="match status" value="1"/>
</dbReference>
<dbReference type="Pfam" id="PF00475">
    <property type="entry name" value="IGPD"/>
    <property type="match status" value="1"/>
</dbReference>
<dbReference type="PROSITE" id="PS00954">
    <property type="entry name" value="IGP_DEHYDRATASE_1"/>
    <property type="match status" value="1"/>
</dbReference>
<dbReference type="PANTHER" id="PTHR23133:SF2">
    <property type="entry name" value="IMIDAZOLEGLYCEROL-PHOSPHATE DEHYDRATASE"/>
    <property type="match status" value="1"/>
</dbReference>
<dbReference type="CDD" id="cd07914">
    <property type="entry name" value="IGPD"/>
    <property type="match status" value="1"/>
</dbReference>
<evidence type="ECO:0000256" key="6">
    <source>
        <dbReference type="HAMAP-Rule" id="MF_00076"/>
    </source>
</evidence>
<dbReference type="EC" id="4.2.1.19" evidence="6 7"/>
<comment type="catalytic activity">
    <reaction evidence="6 7">
        <text>D-erythro-1-(imidazol-4-yl)glycerol 3-phosphate = 3-(imidazol-4-yl)-2-oxopropyl phosphate + H2O</text>
        <dbReference type="Rhea" id="RHEA:11040"/>
        <dbReference type="ChEBI" id="CHEBI:15377"/>
        <dbReference type="ChEBI" id="CHEBI:57766"/>
        <dbReference type="ChEBI" id="CHEBI:58278"/>
        <dbReference type="EC" id="4.2.1.19"/>
    </reaction>
</comment>
<dbReference type="InterPro" id="IPR020565">
    <property type="entry name" value="ImidazoleglycerP_deHydtase_CS"/>
</dbReference>
<evidence type="ECO:0000313" key="10">
    <source>
        <dbReference type="Proteomes" id="UP001196408"/>
    </source>
</evidence>
<dbReference type="InterPro" id="IPR000807">
    <property type="entry name" value="ImidazoleglycerolP_deHydtase"/>
</dbReference>
<accession>A0AAW4MWU9</accession>
<keyword evidence="5 6" id="KW-0456">Lyase</keyword>
<sequence>MRQAEIERQTKETYVYVSLNIDGKGEADVDTGVGFMDHMLELLAFHGNFDLKVRCKGDLQVDSHHTVEDLGIVLGQCFNKALGNKRGITRYGHFTIPMDEALVTTDLDFSGRPYLVFNVELDNIHLGNYEVEMTEEFFRAFAYNCFMTLHINEHYGKNTHHIIEAIFKSMARAIKEAVTIDEAHKGQVVSSKGVL</sequence>
<organism evidence="8 10">
    <name type="scientific">Catenibacterium mitsuokai</name>
    <dbReference type="NCBI Taxonomy" id="100886"/>
    <lineage>
        <taxon>Bacteria</taxon>
        <taxon>Bacillati</taxon>
        <taxon>Bacillota</taxon>
        <taxon>Erysipelotrichia</taxon>
        <taxon>Erysipelotrichales</taxon>
        <taxon>Coprobacillaceae</taxon>
        <taxon>Catenibacterium</taxon>
    </lineage>
</organism>
<comment type="subcellular location">
    <subcellularLocation>
        <location evidence="6 7">Cytoplasm</location>
    </subcellularLocation>
</comment>
<dbReference type="GO" id="GO:0005737">
    <property type="term" value="C:cytoplasm"/>
    <property type="evidence" value="ECO:0007669"/>
    <property type="project" value="UniProtKB-SubCell"/>
</dbReference>
<comment type="caution">
    <text evidence="8">The sequence shown here is derived from an EMBL/GenBank/DDBJ whole genome shotgun (WGS) entry which is preliminary data.</text>
</comment>
<dbReference type="EMBL" id="JAHOEL010000115">
    <property type="protein sequence ID" value="MBV3393731.1"/>
    <property type="molecule type" value="Genomic_DNA"/>
</dbReference>
<protein>
    <recommendedName>
        <fullName evidence="2 6">Imidazoleglycerol-phosphate dehydratase</fullName>
        <shortName evidence="6">IGPD</shortName>
        <ecNumber evidence="6 7">4.2.1.19</ecNumber>
    </recommendedName>
</protein>
<keyword evidence="4 6" id="KW-0368">Histidine biosynthesis</keyword>
<evidence type="ECO:0000256" key="2">
    <source>
        <dbReference type="ARBA" id="ARBA00016664"/>
    </source>
</evidence>
<dbReference type="Proteomes" id="UP001196408">
    <property type="component" value="Unassembled WGS sequence"/>
</dbReference>
<gene>
    <name evidence="6 8" type="primary">hisB</name>
    <name evidence="8" type="ORF">KSV97_10790</name>
    <name evidence="9" type="ORF">KSW06_10865</name>
</gene>
<evidence type="ECO:0000256" key="7">
    <source>
        <dbReference type="RuleBase" id="RU000599"/>
    </source>
</evidence>
<evidence type="ECO:0000313" key="9">
    <source>
        <dbReference type="EMBL" id="MBV3393731.1"/>
    </source>
</evidence>
<dbReference type="FunFam" id="3.30.230.40:FF:000001">
    <property type="entry name" value="Imidazoleglycerol-phosphate dehydratase HisB"/>
    <property type="match status" value="1"/>
</dbReference>
<dbReference type="EMBL" id="JAHOEF010000111">
    <property type="protein sequence ID" value="MBV3383685.1"/>
    <property type="molecule type" value="Genomic_DNA"/>
</dbReference>
<keyword evidence="11" id="KW-1185">Reference proteome</keyword>
<evidence type="ECO:0000256" key="1">
    <source>
        <dbReference type="ARBA" id="ARBA00005047"/>
    </source>
</evidence>
<evidence type="ECO:0000256" key="5">
    <source>
        <dbReference type="ARBA" id="ARBA00023239"/>
    </source>
</evidence>
<dbReference type="Proteomes" id="UP001197492">
    <property type="component" value="Unassembled WGS sequence"/>
</dbReference>
<dbReference type="AlphaFoldDB" id="A0AAW4MWU9"/>
<keyword evidence="3 6" id="KW-0028">Amino-acid biosynthesis</keyword>
<proteinExistence type="inferred from homology"/>
<name>A0AAW4MWU9_9FIRM</name>
<evidence type="ECO:0000256" key="4">
    <source>
        <dbReference type="ARBA" id="ARBA00023102"/>
    </source>
</evidence>
<dbReference type="RefSeq" id="WP_217748324.1">
    <property type="nucleotide sequence ID" value="NZ_JAHOEB010000114.1"/>
</dbReference>
<dbReference type="PROSITE" id="PS00955">
    <property type="entry name" value="IGP_DEHYDRATASE_2"/>
    <property type="match status" value="1"/>
</dbReference>
<dbReference type="GO" id="GO:0000105">
    <property type="term" value="P:L-histidine biosynthetic process"/>
    <property type="evidence" value="ECO:0007669"/>
    <property type="project" value="UniProtKB-UniRule"/>
</dbReference>
<reference evidence="8 11" key="1">
    <citation type="submission" date="2021-06" db="EMBL/GenBank/DDBJ databases">
        <title>Collection of gut derived symbiotic bacterial strains cultured from healthy donors.</title>
        <authorList>
            <person name="Lin H."/>
            <person name="Littmann E."/>
            <person name="Pamer E.G."/>
        </authorList>
    </citation>
    <scope>NUCLEOTIDE SEQUENCE</scope>
    <source>
        <strain evidence="9 11">MSK.21.70</strain>
        <strain evidence="8">MSK.21.82</strain>
    </source>
</reference>